<dbReference type="Gene3D" id="3.40.50.150">
    <property type="entry name" value="Vaccinia Virus protein VP39"/>
    <property type="match status" value="1"/>
</dbReference>
<dbReference type="InterPro" id="IPR020843">
    <property type="entry name" value="ER"/>
</dbReference>
<dbReference type="Pfam" id="PF00109">
    <property type="entry name" value="ketoacyl-synt"/>
    <property type="match status" value="1"/>
</dbReference>
<keyword evidence="12" id="KW-1185">Reference proteome</keyword>
<dbReference type="Gene3D" id="3.90.180.10">
    <property type="entry name" value="Medium-chain alcohol dehydrogenases, catalytic domain"/>
    <property type="match status" value="1"/>
</dbReference>
<dbReference type="InterPro" id="IPR014030">
    <property type="entry name" value="Ketoacyl_synth_N"/>
</dbReference>
<dbReference type="Pfam" id="PF02801">
    <property type="entry name" value="Ketoacyl-synt_C"/>
    <property type="match status" value="1"/>
</dbReference>
<dbReference type="InterPro" id="IPR009081">
    <property type="entry name" value="PP-bd_ACP"/>
</dbReference>
<keyword evidence="5" id="KW-0511">Multifunctional enzyme</keyword>
<dbReference type="InterPro" id="IPR014043">
    <property type="entry name" value="Acyl_transferase_dom"/>
</dbReference>
<dbReference type="InterPro" id="IPR011032">
    <property type="entry name" value="GroES-like_sf"/>
</dbReference>
<keyword evidence="4" id="KW-0521">NADP</keyword>
<evidence type="ECO:0000256" key="4">
    <source>
        <dbReference type="ARBA" id="ARBA00022857"/>
    </source>
</evidence>
<dbReference type="InterPro" id="IPR036291">
    <property type="entry name" value="NAD(P)-bd_dom_sf"/>
</dbReference>
<dbReference type="InterPro" id="IPR032821">
    <property type="entry name" value="PKS_assoc"/>
</dbReference>
<dbReference type="InterPro" id="IPR006162">
    <property type="entry name" value="Ppantetheine_attach_site"/>
</dbReference>
<evidence type="ECO:0000256" key="6">
    <source>
        <dbReference type="ARBA" id="ARBA00023315"/>
    </source>
</evidence>
<feature type="region of interest" description="C-terminal hotdog fold" evidence="7">
    <location>
        <begin position="1008"/>
        <end position="1153"/>
    </location>
</feature>
<dbReference type="InterPro" id="IPR016035">
    <property type="entry name" value="Acyl_Trfase/lysoPLipase"/>
</dbReference>
<dbReference type="PROSITE" id="PS00606">
    <property type="entry name" value="KS3_1"/>
    <property type="match status" value="1"/>
</dbReference>
<evidence type="ECO:0000313" key="12">
    <source>
        <dbReference type="Proteomes" id="UP000190092"/>
    </source>
</evidence>
<dbReference type="STRING" id="225324.SAMN02745126_04581"/>
<dbReference type="PROSITE" id="PS52019">
    <property type="entry name" value="PKS_MFAS_DH"/>
    <property type="match status" value="1"/>
</dbReference>
<dbReference type="Gene3D" id="3.40.47.10">
    <property type="match status" value="1"/>
</dbReference>
<dbReference type="SMART" id="SM00823">
    <property type="entry name" value="PKS_PP"/>
    <property type="match status" value="1"/>
</dbReference>
<dbReference type="InterPro" id="IPR016039">
    <property type="entry name" value="Thiolase-like"/>
</dbReference>
<dbReference type="InterPro" id="IPR016036">
    <property type="entry name" value="Malonyl_transacylase_ACP-bd"/>
</dbReference>
<dbReference type="GO" id="GO:0031177">
    <property type="term" value="F:phosphopantetheine binding"/>
    <property type="evidence" value="ECO:0007669"/>
    <property type="project" value="InterPro"/>
</dbReference>
<dbReference type="Pfam" id="PF08659">
    <property type="entry name" value="KR"/>
    <property type="match status" value="1"/>
</dbReference>
<dbReference type="Pfam" id="PF08240">
    <property type="entry name" value="ADH_N"/>
    <property type="match status" value="1"/>
</dbReference>
<dbReference type="Proteomes" id="UP000190092">
    <property type="component" value="Unassembled WGS sequence"/>
</dbReference>
<name>A0A1T4SCQ4_9HYPH</name>
<dbReference type="Pfam" id="PF16197">
    <property type="entry name" value="KAsynt_C_assoc"/>
    <property type="match status" value="1"/>
</dbReference>
<dbReference type="InterPro" id="IPR020807">
    <property type="entry name" value="PKS_DH"/>
</dbReference>
<feature type="region of interest" description="N-terminal hotdog fold" evidence="7">
    <location>
        <begin position="879"/>
        <end position="998"/>
    </location>
</feature>
<dbReference type="EMBL" id="FUWJ01000007">
    <property type="protein sequence ID" value="SKA25916.1"/>
    <property type="molecule type" value="Genomic_DNA"/>
</dbReference>
<reference evidence="12" key="1">
    <citation type="submission" date="2017-02" db="EMBL/GenBank/DDBJ databases">
        <authorList>
            <person name="Varghese N."/>
            <person name="Submissions S."/>
        </authorList>
    </citation>
    <scope>NUCLEOTIDE SEQUENCE [LARGE SCALE GENOMIC DNA]</scope>
    <source>
        <strain evidence="12">ATCC 27094</strain>
    </source>
</reference>
<dbReference type="InterPro" id="IPR057326">
    <property type="entry name" value="KR_dom"/>
</dbReference>
<dbReference type="GO" id="GO:0006633">
    <property type="term" value="P:fatty acid biosynthetic process"/>
    <property type="evidence" value="ECO:0007669"/>
    <property type="project" value="InterPro"/>
</dbReference>
<dbReference type="SMART" id="SM00827">
    <property type="entry name" value="PKS_AT"/>
    <property type="match status" value="1"/>
</dbReference>
<dbReference type="InterPro" id="IPR013154">
    <property type="entry name" value="ADH-like_N"/>
</dbReference>
<keyword evidence="6" id="KW-0012">Acyltransferase</keyword>
<keyword evidence="2" id="KW-0597">Phosphoprotein</keyword>
<dbReference type="Pfam" id="PF21089">
    <property type="entry name" value="PKS_DH_N"/>
    <property type="match status" value="1"/>
</dbReference>
<dbReference type="OrthoDB" id="9778690at2"/>
<evidence type="ECO:0000256" key="5">
    <source>
        <dbReference type="ARBA" id="ARBA00023268"/>
    </source>
</evidence>
<dbReference type="InterPro" id="IPR014031">
    <property type="entry name" value="Ketoacyl_synth_C"/>
</dbReference>
<evidence type="ECO:0000259" key="10">
    <source>
        <dbReference type="PROSITE" id="PS52019"/>
    </source>
</evidence>
<dbReference type="GO" id="GO:0004312">
    <property type="term" value="F:fatty acid synthase activity"/>
    <property type="evidence" value="ECO:0007669"/>
    <property type="project" value="TreeGrafter"/>
</dbReference>
<dbReference type="SUPFAM" id="SSF47336">
    <property type="entry name" value="ACP-like"/>
    <property type="match status" value="1"/>
</dbReference>
<dbReference type="Pfam" id="PF00550">
    <property type="entry name" value="PP-binding"/>
    <property type="match status" value="1"/>
</dbReference>
<keyword evidence="3 11" id="KW-0808">Transferase</keyword>
<dbReference type="PROSITE" id="PS52004">
    <property type="entry name" value="KS3_2"/>
    <property type="match status" value="1"/>
</dbReference>
<dbReference type="Gene3D" id="3.40.50.720">
    <property type="entry name" value="NAD(P)-binding Rossmann-like Domain"/>
    <property type="match status" value="3"/>
</dbReference>
<evidence type="ECO:0000259" key="8">
    <source>
        <dbReference type="PROSITE" id="PS50075"/>
    </source>
</evidence>
<dbReference type="SUPFAM" id="SSF53335">
    <property type="entry name" value="S-adenosyl-L-methionine-dependent methyltransferases"/>
    <property type="match status" value="1"/>
</dbReference>
<organism evidence="11 12">
    <name type="scientific">Enhydrobacter aerosaccus</name>
    <dbReference type="NCBI Taxonomy" id="225324"/>
    <lineage>
        <taxon>Bacteria</taxon>
        <taxon>Pseudomonadati</taxon>
        <taxon>Pseudomonadota</taxon>
        <taxon>Alphaproteobacteria</taxon>
        <taxon>Hyphomicrobiales</taxon>
        <taxon>Enhydrobacter</taxon>
    </lineage>
</organism>
<dbReference type="SUPFAM" id="SSF53901">
    <property type="entry name" value="Thiolase-like"/>
    <property type="match status" value="1"/>
</dbReference>
<dbReference type="CDD" id="cd00833">
    <property type="entry name" value="PKS"/>
    <property type="match status" value="1"/>
</dbReference>
<dbReference type="Pfam" id="PF00107">
    <property type="entry name" value="ADH_zinc_N"/>
    <property type="match status" value="1"/>
</dbReference>
<dbReference type="Gene3D" id="3.30.70.3290">
    <property type="match status" value="1"/>
</dbReference>
<feature type="active site" description="Proton donor; for dehydratase activity" evidence="7">
    <location>
        <position position="1068"/>
    </location>
</feature>
<evidence type="ECO:0000256" key="2">
    <source>
        <dbReference type="ARBA" id="ARBA00022553"/>
    </source>
</evidence>
<dbReference type="SUPFAM" id="SSF51735">
    <property type="entry name" value="NAD(P)-binding Rossmann-fold domains"/>
    <property type="match status" value="2"/>
</dbReference>
<dbReference type="SUPFAM" id="SSF52151">
    <property type="entry name" value="FabD/lysophospholipase-like"/>
    <property type="match status" value="1"/>
</dbReference>
<dbReference type="SMART" id="SM00829">
    <property type="entry name" value="PKS_ER"/>
    <property type="match status" value="1"/>
</dbReference>
<dbReference type="GO" id="GO:0016491">
    <property type="term" value="F:oxidoreductase activity"/>
    <property type="evidence" value="ECO:0007669"/>
    <property type="project" value="InterPro"/>
</dbReference>
<dbReference type="InterPro" id="IPR020806">
    <property type="entry name" value="PKS_PP-bd"/>
</dbReference>
<evidence type="ECO:0000313" key="11">
    <source>
        <dbReference type="EMBL" id="SKA25916.1"/>
    </source>
</evidence>
<dbReference type="GO" id="GO:0004315">
    <property type="term" value="F:3-oxoacyl-[acyl-carrier-protein] synthase activity"/>
    <property type="evidence" value="ECO:0007669"/>
    <property type="project" value="InterPro"/>
</dbReference>
<evidence type="ECO:0000256" key="3">
    <source>
        <dbReference type="ARBA" id="ARBA00022679"/>
    </source>
</evidence>
<dbReference type="InterPro" id="IPR049552">
    <property type="entry name" value="PKS_DH_N"/>
</dbReference>
<evidence type="ECO:0000259" key="9">
    <source>
        <dbReference type="PROSITE" id="PS52004"/>
    </source>
</evidence>
<dbReference type="PROSITE" id="PS00012">
    <property type="entry name" value="PHOSPHOPANTETHEINE"/>
    <property type="match status" value="1"/>
</dbReference>
<dbReference type="SMART" id="SM00822">
    <property type="entry name" value="PKS_KR"/>
    <property type="match status" value="1"/>
</dbReference>
<dbReference type="InterPro" id="IPR001227">
    <property type="entry name" value="Ac_transferase_dom_sf"/>
</dbReference>
<dbReference type="InterPro" id="IPR013149">
    <property type="entry name" value="ADH-like_C"/>
</dbReference>
<dbReference type="Gene3D" id="3.10.129.110">
    <property type="entry name" value="Polyketide synthase dehydratase"/>
    <property type="match status" value="1"/>
</dbReference>
<dbReference type="Gene3D" id="1.10.1200.10">
    <property type="entry name" value="ACP-like"/>
    <property type="match status" value="1"/>
</dbReference>
<proteinExistence type="predicted"/>
<dbReference type="SUPFAM" id="SSF50129">
    <property type="entry name" value="GroES-like"/>
    <property type="match status" value="1"/>
</dbReference>
<keyword evidence="1" id="KW-0596">Phosphopantetheine</keyword>
<dbReference type="PANTHER" id="PTHR43775:SF37">
    <property type="entry name" value="SI:DKEY-61P9.11"/>
    <property type="match status" value="1"/>
</dbReference>
<evidence type="ECO:0000256" key="7">
    <source>
        <dbReference type="PROSITE-ProRule" id="PRU01363"/>
    </source>
</evidence>
<dbReference type="InterPro" id="IPR036736">
    <property type="entry name" value="ACP-like_sf"/>
</dbReference>
<dbReference type="PROSITE" id="PS50075">
    <property type="entry name" value="CARRIER"/>
    <property type="match status" value="1"/>
</dbReference>
<dbReference type="Gene3D" id="3.40.366.10">
    <property type="entry name" value="Malonyl-Coenzyme A Acyl Carrier Protein, domain 2"/>
    <property type="match status" value="1"/>
</dbReference>
<feature type="domain" description="PKS/mFAS DH" evidence="10">
    <location>
        <begin position="879"/>
        <end position="1153"/>
    </location>
</feature>
<gene>
    <name evidence="11" type="ORF">SAMN02745126_04581</name>
</gene>
<dbReference type="SMART" id="SM00826">
    <property type="entry name" value="PKS_DH"/>
    <property type="match status" value="1"/>
</dbReference>
<dbReference type="InterPro" id="IPR018201">
    <property type="entry name" value="Ketoacyl_synth_AS"/>
</dbReference>
<dbReference type="FunFam" id="3.40.50.720:FF:000209">
    <property type="entry name" value="Polyketide synthase Pks12"/>
    <property type="match status" value="1"/>
</dbReference>
<dbReference type="PANTHER" id="PTHR43775">
    <property type="entry name" value="FATTY ACID SYNTHASE"/>
    <property type="match status" value="1"/>
</dbReference>
<dbReference type="InterPro" id="IPR020841">
    <property type="entry name" value="PKS_Beta-ketoAc_synthase_dom"/>
</dbReference>
<dbReference type="Pfam" id="PF00698">
    <property type="entry name" value="Acyl_transf_1"/>
    <property type="match status" value="1"/>
</dbReference>
<dbReference type="SMART" id="SM00825">
    <property type="entry name" value="PKS_KS"/>
    <property type="match status" value="1"/>
</dbReference>
<dbReference type="Pfam" id="PF14765">
    <property type="entry name" value="PS-DH"/>
    <property type="match status" value="1"/>
</dbReference>
<feature type="domain" description="Carrier" evidence="8">
    <location>
        <begin position="2327"/>
        <end position="2404"/>
    </location>
</feature>
<sequence>MPGARDNERLWQLLKNNKCSVTWVTPDRFSTEGYYHPATDRAGRTYTFAAGVIDDAWGFDATAFGMSPREAEQVDPQHRHLLEVTYDAIAHSGVRPSTLSGSDTGVYIGASSVDHGTRFLADPAVVDVHMMTGNALSIMANRISYSLDLRGPSFAIDTACSSSLVALHLAADAIRNGTIDTAIVGGVNMILSPLSFVGFSRASMLSPTGLCRPFDSAADGYVRAEGVAVFVLRSMAAAHKARNRIRAVIVGTGINQDGRTTGLSLPSAKSQQALLDRVYSDFSVDPADLLFVEAHGTGTRVGDPLEAHALGSALAQRRAQTLPIGSIKSNIGHLEPVSGLAGLLKTVMALEHGVVPATLHQKSPNPDIMFDELNLRVIDRNLHLGDHQGDALAGVNSFGFGGTNAHAIVRADKSVERLVQLPPHWVPPLILSAHSSEALTALAARYFDQWPATMRSALEFIGASAFSRDMLPHRALFLGASTEEIRRGVGEFAEGNEPASAIVGQSLGSDLPVAFVFAGNGSQWAGMGRTAWETNENFRDALREVEEHFAKVQTWSIIDTLFAADLPEKLRQASYSQPLLLALQVATVRALESMGVTPSATVGHSVGEISAAWAAGALSLKDAIDVVVARSRHQESARGAGGMAAVMLSEREAKRFLSSILGISVDIAAVNSWRNVTISGRHEDLDKVLAAANKARISARRLDLDYPYHSPLVNSVRAPLLRELSKVRSLPPRRKFFSTVTGAAIETEALGAEHWWRNVRDPVQFYAAINAMVKEDFRVFVEISPRTVLANSVRDVLREKGIRGAVIDTLREKEVVENGASLRAAAARVVVSGGTVNLHRFFGQPPASSIDLPLYPWQHTQLKIGQSKSGNTFLDPPSHPLLGRRPRQDSMEWFSTIDSQLYPWLEDHKVGDISVMPAAAYVEMALAAGREVFGDGPLELRDFDILQPLQFDGRTMHESQVRLSPETGLIELLFRQRDEISEWALHARGVVGISPVVGKKKSLPSPGPVIVLKSKVYEVSRSLGLGYGPAFQRLEKVSFPQPKLALSSVTPVLPLPPAPYVTDLTAFDASFHALFAAEEAGVADMPMKRYLPVRLGCVRVYKPNAVIATIVARTLRQSPTSLLVDIELYDEGDTLVLSAELVRLVEAQSEAGANPQALSYHVSEWVHDRPGTTSLLVPTPFATADTAATASFDEANLLLNAGCLRAAWKALSMQSSSEQLDDALQPDWLPFLRSSLFWHLESRGLAGEQEGRRIFAASCELPEISSIVKSLTVRHPSMIAEITGLARIDEVLHGIISGERNGAADFASNHWRHLSASSPQVQLLRQAVVGRLSEMMAAMDADRLVRGLMIGAEHIEVACTLMSRFSNLELIVTDADDSRIEEAGIALSDAFPRIRCMSWSSIGEIPAQSLDFCGAVDGLSEAAAMPDALQTLHRLLRPGAPLLAGELSPSLFWDIARSTRRSWWHRSASAEFPVGALLTSQEWTQELESAGFRSIVVLSADKESAFGTLLAAVAGRLAPGLPATNDNAPVFSWEGPANDGGLLTSLRKQVAGSLPHTPAVTSTAEAAPSVTDIVWAVDRIDGGSSELAAELLAIAERLRFSDTTPARFWVVIPFENAGELPSHRPQWCSLAAAMRVARNENAGLEIRCLGVAGETSDVFEALAAELMSPDAEHDVFIEPARRTIFRLERGVAEQASDACHQPDTTVVLESGKGFARQKLVWASAPRPVLGADQVEIEVKAVGLNFRDVMWNLRMLPEEALEDGFSGPGLGMECSGVVSRVGAEVSQFKPGDRVVGFTRQAFCGHVVTPELTVVRLPENLSFEAASGIPVAFLTAYYSLIHLAKLTAKETVLIHGGAGAVGLAAIQIARRLGARTIVSAGSEEKRALLRNLGVDFVCNSRTLAFADEVREFTGGKGVDVVLNSLAGEAMIRSVDCLRPFGRFVELGKRDFYSNTHLGLRPMRRNLTYFGVDVDQLIGEHRHLARQLFVEVLNLFRSEDLSPIPYRVFDGEFVNDAFHLMQRSGHIGKVVVTPPTSAATASRAGAHFPVDGLGTHVVLGGTRGFGLATAEWLVARGARNIVLASRSADLTDSGLAKVEAMRLRGVTVSVESVDVTSKKSLAILFHRCAVTGPIKGIVLAAMALDDRLMVNHDRVSIATALEPKVDGVMNLEAIAQDLKLDYLLLYSSFTTMFGNPGQYNYVAANAFMEGMARRMQAQNIPAVAVAWGAIEDVGFLARNMVTDAHLKKRFSSSLITSQMALDALDWLCDDNGRFITANCGIARMDWAAARRDLVTLRLPMFTAIAMASSGHQSEETAALIQRLKSLPIDEATDAVVEIVVVEIARVLRLPPKEIDRHRPLAEIGMDSLMMLELRTTVEATLQIELPMMSLSSGITPVDVAHRIALLVAGAEQQAFSGTIAAIASSHFTSDAEGSTSAEQQAAVNAMFGKVREMEKQ</sequence>
<protein>
    <submittedName>
        <fullName evidence="11">Acyl transferase domain-containing protein</fullName>
    </submittedName>
</protein>
<evidence type="ECO:0000256" key="1">
    <source>
        <dbReference type="ARBA" id="ARBA00022450"/>
    </source>
</evidence>
<dbReference type="SUPFAM" id="SSF55048">
    <property type="entry name" value="Probable ACP-binding domain of malonyl-CoA ACP transacylase"/>
    <property type="match status" value="1"/>
</dbReference>
<accession>A0A1T4SCQ4</accession>
<feature type="domain" description="Ketosynthase family 3 (KS3)" evidence="9">
    <location>
        <begin position="1"/>
        <end position="411"/>
    </location>
</feature>
<dbReference type="InterPro" id="IPR049900">
    <property type="entry name" value="PKS_mFAS_DH"/>
</dbReference>
<dbReference type="InterPro" id="IPR050091">
    <property type="entry name" value="PKS_NRPS_Biosynth_Enz"/>
</dbReference>
<dbReference type="InterPro" id="IPR029063">
    <property type="entry name" value="SAM-dependent_MTases_sf"/>
</dbReference>
<dbReference type="InterPro" id="IPR049551">
    <property type="entry name" value="PKS_DH_C"/>
</dbReference>
<dbReference type="InterPro" id="IPR042104">
    <property type="entry name" value="PKS_dehydratase_sf"/>
</dbReference>
<dbReference type="CDD" id="cd05195">
    <property type="entry name" value="enoyl_red"/>
    <property type="match status" value="1"/>
</dbReference>
<feature type="active site" description="Proton acceptor; for dehydratase activity" evidence="7">
    <location>
        <position position="908"/>
    </location>
</feature>
<dbReference type="InterPro" id="IPR013968">
    <property type="entry name" value="PKS_KR"/>
</dbReference>